<dbReference type="GeneID" id="111247923"/>
<dbReference type="RefSeq" id="XP_022655202.1">
    <property type="nucleotide sequence ID" value="XM_022799467.1"/>
</dbReference>
<feature type="compositionally biased region" description="Polar residues" evidence="1">
    <location>
        <begin position="198"/>
        <end position="236"/>
    </location>
</feature>
<proteinExistence type="predicted"/>
<dbReference type="InParanoid" id="A0A7M7JPB6"/>
<dbReference type="OrthoDB" id="6407151at2759"/>
<dbReference type="EnsemblMetazoa" id="XM_022799467">
    <property type="protein sequence ID" value="XP_022655202"/>
    <property type="gene ID" value="LOC111247923"/>
</dbReference>
<feature type="domain" description="Chitin-binding type-2" evidence="2">
    <location>
        <begin position="65"/>
        <end position="132"/>
    </location>
</feature>
<protein>
    <recommendedName>
        <fullName evidence="2">Chitin-binding type-2 domain-containing protein</fullName>
    </recommendedName>
</protein>
<evidence type="ECO:0000256" key="1">
    <source>
        <dbReference type="SAM" id="MobiDB-lite"/>
    </source>
</evidence>
<dbReference type="GO" id="GO:0005576">
    <property type="term" value="C:extracellular region"/>
    <property type="evidence" value="ECO:0007669"/>
    <property type="project" value="InterPro"/>
</dbReference>
<dbReference type="InterPro" id="IPR002557">
    <property type="entry name" value="Chitin-bd_dom"/>
</dbReference>
<dbReference type="PROSITE" id="PS50940">
    <property type="entry name" value="CHIT_BIND_II"/>
    <property type="match status" value="1"/>
</dbReference>
<name>A0A7M7JPB6_VARDE</name>
<evidence type="ECO:0000313" key="3">
    <source>
        <dbReference type="EnsemblMetazoa" id="XP_022655202"/>
    </source>
</evidence>
<dbReference type="PANTHER" id="PTHR22933:SF43">
    <property type="entry name" value="LP10131P"/>
    <property type="match status" value="1"/>
</dbReference>
<dbReference type="GO" id="GO:0008061">
    <property type="term" value="F:chitin binding"/>
    <property type="evidence" value="ECO:0007669"/>
    <property type="project" value="InterPro"/>
</dbReference>
<accession>A0A7M7JPB6</accession>
<dbReference type="InterPro" id="IPR036508">
    <property type="entry name" value="Chitin-bd_dom_sf"/>
</dbReference>
<dbReference type="SUPFAM" id="SSF57625">
    <property type="entry name" value="Invertebrate chitin-binding proteins"/>
    <property type="match status" value="1"/>
</dbReference>
<reference evidence="3" key="1">
    <citation type="submission" date="2021-01" db="UniProtKB">
        <authorList>
            <consortium name="EnsemblMetazoa"/>
        </authorList>
    </citation>
    <scope>IDENTIFICATION</scope>
</reference>
<sequence>MYAFRDGPVNSVLCDSLLRHTNKMKSLVVLSTVMAVVVGSSHRLRREAFQFADAIDEVVGQVRTTFQCPQRYGYFADVDNDCKVYHVCNPVMNAEGGIEEVQHFSFFCGNQTVFNQLTLTCAHPEEAVPCPNAPDFFYVNDNIGKEDAPFLTDDDTQRAAPLYPGYSQPAPNPAQAPAATSLYYHTVSQAGSEHGHPTYSSSSPSAGYLTSQGEQKYVSASPQSQDNQSHHVSTAFGQRARKK</sequence>
<feature type="region of interest" description="Disordered" evidence="1">
    <location>
        <begin position="190"/>
        <end position="243"/>
    </location>
</feature>
<dbReference type="SMART" id="SM00494">
    <property type="entry name" value="ChtBD2"/>
    <property type="match status" value="1"/>
</dbReference>
<evidence type="ECO:0000313" key="4">
    <source>
        <dbReference type="Proteomes" id="UP000594260"/>
    </source>
</evidence>
<dbReference type="KEGG" id="vde:111247923"/>
<dbReference type="PANTHER" id="PTHR22933">
    <property type="entry name" value="FI18007P1-RELATED"/>
    <property type="match status" value="1"/>
</dbReference>
<keyword evidence="4" id="KW-1185">Reference proteome</keyword>
<evidence type="ECO:0000259" key="2">
    <source>
        <dbReference type="PROSITE" id="PS50940"/>
    </source>
</evidence>
<dbReference type="Pfam" id="PF01607">
    <property type="entry name" value="CBM_14"/>
    <property type="match status" value="1"/>
</dbReference>
<dbReference type="AlphaFoldDB" id="A0A7M7JPB6"/>
<dbReference type="InterPro" id="IPR052976">
    <property type="entry name" value="Scoloptoxin-like"/>
</dbReference>
<organism evidence="3 4">
    <name type="scientific">Varroa destructor</name>
    <name type="common">Honeybee mite</name>
    <dbReference type="NCBI Taxonomy" id="109461"/>
    <lineage>
        <taxon>Eukaryota</taxon>
        <taxon>Metazoa</taxon>
        <taxon>Ecdysozoa</taxon>
        <taxon>Arthropoda</taxon>
        <taxon>Chelicerata</taxon>
        <taxon>Arachnida</taxon>
        <taxon>Acari</taxon>
        <taxon>Parasitiformes</taxon>
        <taxon>Mesostigmata</taxon>
        <taxon>Gamasina</taxon>
        <taxon>Dermanyssoidea</taxon>
        <taxon>Varroidae</taxon>
        <taxon>Varroa</taxon>
    </lineage>
</organism>
<dbReference type="Gene3D" id="2.170.140.10">
    <property type="entry name" value="Chitin binding domain"/>
    <property type="match status" value="1"/>
</dbReference>
<dbReference type="Proteomes" id="UP000594260">
    <property type="component" value="Unplaced"/>
</dbReference>
<feature type="region of interest" description="Disordered" evidence="1">
    <location>
        <begin position="148"/>
        <end position="175"/>
    </location>
</feature>